<dbReference type="Gramene" id="Psat04G0159700-T1">
    <property type="protein sequence ID" value="KAI5416626.1"/>
    <property type="gene ID" value="KIW84_041597"/>
</dbReference>
<feature type="compositionally biased region" description="Acidic residues" evidence="1">
    <location>
        <begin position="205"/>
        <end position="219"/>
    </location>
</feature>
<feature type="region of interest" description="Disordered" evidence="1">
    <location>
        <begin position="36"/>
        <end position="59"/>
    </location>
</feature>
<organism evidence="2 3">
    <name type="scientific">Pisum sativum</name>
    <name type="common">Garden pea</name>
    <name type="synonym">Lathyrus oleraceus</name>
    <dbReference type="NCBI Taxonomy" id="3888"/>
    <lineage>
        <taxon>Eukaryota</taxon>
        <taxon>Viridiplantae</taxon>
        <taxon>Streptophyta</taxon>
        <taxon>Embryophyta</taxon>
        <taxon>Tracheophyta</taxon>
        <taxon>Spermatophyta</taxon>
        <taxon>Magnoliopsida</taxon>
        <taxon>eudicotyledons</taxon>
        <taxon>Gunneridae</taxon>
        <taxon>Pentapetalae</taxon>
        <taxon>rosids</taxon>
        <taxon>fabids</taxon>
        <taxon>Fabales</taxon>
        <taxon>Fabaceae</taxon>
        <taxon>Papilionoideae</taxon>
        <taxon>50 kb inversion clade</taxon>
        <taxon>NPAAA clade</taxon>
        <taxon>Hologalegina</taxon>
        <taxon>IRL clade</taxon>
        <taxon>Fabeae</taxon>
        <taxon>Lathyrus</taxon>
    </lineage>
</organism>
<reference evidence="2 3" key="1">
    <citation type="journal article" date="2022" name="Nat. Genet.">
        <title>Improved pea reference genome and pan-genome highlight genomic features and evolutionary characteristics.</title>
        <authorList>
            <person name="Yang T."/>
            <person name="Liu R."/>
            <person name="Luo Y."/>
            <person name="Hu S."/>
            <person name="Wang D."/>
            <person name="Wang C."/>
            <person name="Pandey M.K."/>
            <person name="Ge S."/>
            <person name="Xu Q."/>
            <person name="Li N."/>
            <person name="Li G."/>
            <person name="Huang Y."/>
            <person name="Saxena R.K."/>
            <person name="Ji Y."/>
            <person name="Li M."/>
            <person name="Yan X."/>
            <person name="He Y."/>
            <person name="Liu Y."/>
            <person name="Wang X."/>
            <person name="Xiang C."/>
            <person name="Varshney R.K."/>
            <person name="Ding H."/>
            <person name="Gao S."/>
            <person name="Zong X."/>
        </authorList>
    </citation>
    <scope>NUCLEOTIDE SEQUENCE [LARGE SCALE GENOMIC DNA]</scope>
    <source>
        <strain evidence="2 3">cv. Zhongwan 6</strain>
    </source>
</reference>
<evidence type="ECO:0000313" key="3">
    <source>
        <dbReference type="Proteomes" id="UP001058974"/>
    </source>
</evidence>
<accession>A0A9D4XDD1</accession>
<proteinExistence type="predicted"/>
<sequence>MTSVYLGPIKTTDVEPDVVASTKGFVAPKVVGSVESSEKYNSSTVSLDKPKSDKTLDQSSMNVADKDTIDTSIRVLISYILGIEPKFVVVPNVTTSLAQTNHPVETSLEKYDGKSNSEFVPIKPPKKSEEKNDFDSMSDKEENSGVKKDQSTNIVNIDDLDYDDEFIDETIKACTEKKSRLEILIHALSEEDDEGNLDGDKQEYNEVEEDANASDDDVEETTKSNND</sequence>
<dbReference type="Proteomes" id="UP001058974">
    <property type="component" value="Chromosome 4"/>
</dbReference>
<feature type="region of interest" description="Disordered" evidence="1">
    <location>
        <begin position="108"/>
        <end position="150"/>
    </location>
</feature>
<feature type="compositionally biased region" description="Basic and acidic residues" evidence="1">
    <location>
        <begin position="126"/>
        <end position="150"/>
    </location>
</feature>
<dbReference type="AlphaFoldDB" id="A0A9D4XDD1"/>
<gene>
    <name evidence="2" type="ORF">KIW84_041597</name>
</gene>
<evidence type="ECO:0000313" key="2">
    <source>
        <dbReference type="EMBL" id="KAI5416626.1"/>
    </source>
</evidence>
<comment type="caution">
    <text evidence="2">The sequence shown here is derived from an EMBL/GenBank/DDBJ whole genome shotgun (WGS) entry which is preliminary data.</text>
</comment>
<keyword evidence="3" id="KW-1185">Reference proteome</keyword>
<dbReference type="EMBL" id="JAMSHJ010000004">
    <property type="protein sequence ID" value="KAI5416626.1"/>
    <property type="molecule type" value="Genomic_DNA"/>
</dbReference>
<name>A0A9D4XDD1_PEA</name>
<feature type="region of interest" description="Disordered" evidence="1">
    <location>
        <begin position="188"/>
        <end position="227"/>
    </location>
</feature>
<protein>
    <submittedName>
        <fullName evidence="2">Uncharacterized protein</fullName>
    </submittedName>
</protein>
<evidence type="ECO:0000256" key="1">
    <source>
        <dbReference type="SAM" id="MobiDB-lite"/>
    </source>
</evidence>